<evidence type="ECO:0000256" key="1">
    <source>
        <dbReference type="SAM" id="MobiDB-lite"/>
    </source>
</evidence>
<proteinExistence type="predicted"/>
<name>A0A2S4KPC2_9HYPO</name>
<dbReference type="GO" id="GO:0016740">
    <property type="term" value="F:transferase activity"/>
    <property type="evidence" value="ECO:0007669"/>
    <property type="project" value="UniProtKB-KW"/>
</dbReference>
<accession>A0A2S4KPC2</accession>
<dbReference type="EMBL" id="PKSG01000927">
    <property type="protein sequence ID" value="POR32006.1"/>
    <property type="molecule type" value="Genomic_DNA"/>
</dbReference>
<keyword evidence="3" id="KW-1185">Reference proteome</keyword>
<dbReference type="OrthoDB" id="10517437at2759"/>
<feature type="compositionally biased region" description="Polar residues" evidence="1">
    <location>
        <begin position="46"/>
        <end position="56"/>
    </location>
</feature>
<dbReference type="Proteomes" id="UP000237481">
    <property type="component" value="Unassembled WGS sequence"/>
</dbReference>
<comment type="caution">
    <text evidence="2">The sequence shown here is derived from an EMBL/GenBank/DDBJ whole genome shotgun (WGS) entry which is preliminary data.</text>
</comment>
<protein>
    <submittedName>
        <fullName evidence="2">1,3-beta-glucanosyltransferase</fullName>
    </submittedName>
</protein>
<sequence length="141" mass="15574">MPFAAMESTRTPRHVTSRSETTPPAPCRATCNMQHTPTKPPRSKRSSLAQTPSRTKPATPLSKLRQAARMTDSESTQPKADEAGQTTQPDEDQGRKGNVPEPCGKCGERMGHKRDCAWKYRSCWTYGIKKQGEGGSGERKE</sequence>
<organism evidence="2 3">
    <name type="scientific">Tolypocladium paradoxum</name>
    <dbReference type="NCBI Taxonomy" id="94208"/>
    <lineage>
        <taxon>Eukaryota</taxon>
        <taxon>Fungi</taxon>
        <taxon>Dikarya</taxon>
        <taxon>Ascomycota</taxon>
        <taxon>Pezizomycotina</taxon>
        <taxon>Sordariomycetes</taxon>
        <taxon>Hypocreomycetidae</taxon>
        <taxon>Hypocreales</taxon>
        <taxon>Ophiocordycipitaceae</taxon>
        <taxon>Tolypocladium</taxon>
    </lineage>
</organism>
<dbReference type="AlphaFoldDB" id="A0A2S4KPC2"/>
<gene>
    <name evidence="2" type="ORF">TPAR_07775</name>
</gene>
<feature type="compositionally biased region" description="Polar residues" evidence="1">
    <location>
        <begin position="73"/>
        <end position="88"/>
    </location>
</feature>
<evidence type="ECO:0000313" key="2">
    <source>
        <dbReference type="EMBL" id="POR32006.1"/>
    </source>
</evidence>
<feature type="region of interest" description="Disordered" evidence="1">
    <location>
        <begin position="1"/>
        <end position="111"/>
    </location>
</feature>
<reference evidence="2 3" key="1">
    <citation type="submission" date="2018-01" db="EMBL/GenBank/DDBJ databases">
        <title>Harnessing the power of phylogenomics to disentangle the directionality and signatures of interkingdom host jumping in the parasitic fungal genus Tolypocladium.</title>
        <authorList>
            <person name="Quandt C.A."/>
            <person name="Patterson W."/>
            <person name="Spatafora J.W."/>
        </authorList>
    </citation>
    <scope>NUCLEOTIDE SEQUENCE [LARGE SCALE GENOMIC DNA]</scope>
    <source>
        <strain evidence="2 3">NRBC 100945</strain>
    </source>
</reference>
<evidence type="ECO:0000313" key="3">
    <source>
        <dbReference type="Proteomes" id="UP000237481"/>
    </source>
</evidence>
<keyword evidence="2" id="KW-0808">Transferase</keyword>